<reference evidence="6 7" key="3">
    <citation type="submission" date="2014-12" db="EMBL/GenBank/DDBJ databases">
        <authorList>
            <person name="Jaenicke S."/>
        </authorList>
    </citation>
    <scope>NUCLEOTIDE SEQUENCE [LARGE SCALE GENOMIC DNA]</scope>
</reference>
<dbReference type="EC" id="1.6.5.3" evidence="1"/>
<dbReference type="EMBL" id="CDMN01000010">
    <property type="protein sequence ID" value="CRF43768.1"/>
    <property type="molecule type" value="Genomic_DNA"/>
</dbReference>
<evidence type="ECO:0000313" key="5">
    <source>
        <dbReference type="Proteomes" id="UP000038622"/>
    </source>
</evidence>
<dbReference type="STRING" id="1578720.HAL011_10070"/>
<evidence type="ECO:0000313" key="2">
    <source>
        <dbReference type="EMBL" id="CRF41925.1"/>
    </source>
</evidence>
<dbReference type="AlphaFoldDB" id="A0A0K2X2Z1"/>
<organism evidence="1 5">
    <name type="scientific">Helicobacter ailurogastricus</name>
    <dbReference type="NCBI Taxonomy" id="1578720"/>
    <lineage>
        <taxon>Bacteria</taxon>
        <taxon>Pseudomonadati</taxon>
        <taxon>Campylobacterota</taxon>
        <taxon>Epsilonproteobacteria</taxon>
        <taxon>Campylobacterales</taxon>
        <taxon>Helicobacteraceae</taxon>
        <taxon>Helicobacter</taxon>
    </lineage>
</organism>
<evidence type="ECO:0000313" key="3">
    <source>
        <dbReference type="EMBL" id="CRF43768.1"/>
    </source>
</evidence>
<dbReference type="OrthoDB" id="5358834at2"/>
<dbReference type="InterPro" id="IPR032424">
    <property type="entry name" value="NADH-UOR_E"/>
</dbReference>
<dbReference type="InterPro" id="IPR036868">
    <property type="entry name" value="TusA-like_sf"/>
</dbReference>
<evidence type="ECO:0000313" key="6">
    <source>
        <dbReference type="Proteomes" id="UP000041394"/>
    </source>
</evidence>
<dbReference type="Proteomes" id="UP000043437">
    <property type="component" value="Unassembled WGS sequence"/>
</dbReference>
<sequence length="84" mass="9722">MKRFDLRHLRDEPNSVVLERMGAILDESVRPGEVVIFMFEVVDFDIVEQSAEAIKERGDVLMNSLRFNRVDWTLVVKRANACQA</sequence>
<dbReference type="GO" id="GO:0016491">
    <property type="term" value="F:oxidoreductase activity"/>
    <property type="evidence" value="ECO:0007669"/>
    <property type="project" value="UniProtKB-KW"/>
</dbReference>
<dbReference type="EMBL" id="CDML01000034">
    <property type="protein sequence ID" value="CRF41220.1"/>
    <property type="molecule type" value="Genomic_DNA"/>
</dbReference>
<keyword evidence="5" id="KW-1185">Reference proteome</keyword>
<dbReference type="Proteomes" id="UP000038622">
    <property type="component" value="Unassembled WGS sequence"/>
</dbReference>
<dbReference type="Gene3D" id="3.30.110.40">
    <property type="entry name" value="TusA-like domain"/>
    <property type="match status" value="1"/>
</dbReference>
<evidence type="ECO:0000313" key="4">
    <source>
        <dbReference type="EMBL" id="CRI32315.1"/>
    </source>
</evidence>
<proteinExistence type="predicted"/>
<protein>
    <submittedName>
        <fullName evidence="1">NADH-ubiquinone oxidoreductase chain E</fullName>
        <ecNumber evidence="1">1.6.5.3</ecNumber>
    </submittedName>
</protein>
<dbReference type="Pfam" id="PF16514">
    <property type="entry name" value="NADH-UOR_E"/>
    <property type="match status" value="1"/>
</dbReference>
<dbReference type="Proteomes" id="UP000045175">
    <property type="component" value="Unassembled WGS sequence"/>
</dbReference>
<dbReference type="EMBL" id="CDMG01000004">
    <property type="protein sequence ID" value="CRI32315.1"/>
    <property type="molecule type" value="Genomic_DNA"/>
</dbReference>
<dbReference type="RefSeq" id="WP_053940618.1">
    <property type="nucleotide sequence ID" value="NZ_BSCV01000019.1"/>
</dbReference>
<keyword evidence="1" id="KW-0830">Ubiquinone</keyword>
<evidence type="ECO:0000313" key="7">
    <source>
        <dbReference type="Proteomes" id="UP000043437"/>
    </source>
</evidence>
<evidence type="ECO:0000313" key="1">
    <source>
        <dbReference type="EMBL" id="CRF41220.1"/>
    </source>
</evidence>
<accession>A0A0K2X2Z1</accession>
<gene>
    <name evidence="1" type="ORF">HAL011_10070</name>
    <name evidence="2" type="ORF">HAL013_00720</name>
    <name evidence="4" type="ORF">HAL07_07900</name>
    <name evidence="3" type="ORF">HAL09_03180</name>
</gene>
<dbReference type="GeneID" id="82131761"/>
<keyword evidence="1" id="KW-0560">Oxidoreductase</keyword>
<reference evidence="5" key="2">
    <citation type="submission" date="2014-12" db="EMBL/GenBank/DDBJ databases">
        <authorList>
            <person name="Smet A."/>
        </authorList>
    </citation>
    <scope>NUCLEOTIDE SEQUENCE [LARGE SCALE GENOMIC DNA]</scope>
</reference>
<reference evidence="1" key="1">
    <citation type="submission" date="2014-12" db="EMBL/GenBank/DDBJ databases">
        <title>Whole genome sequences of four Staphylococcus schleiferi canine isolates.</title>
        <authorList>
            <person name="Misic A.M."/>
            <person name="Cain C."/>
            <person name="Morris D.O."/>
            <person name="Rankin S."/>
            <person name="Beiting D."/>
        </authorList>
    </citation>
    <scope>NUCLEOTIDE SEQUENCE</scope>
    <source>
        <strain evidence="1">ASB11</strain>
        <strain evidence="2">ASB13</strain>
        <strain evidence="4">ASB7</strain>
        <strain evidence="3">ASB9</strain>
    </source>
</reference>
<name>A0A0K2X2Z1_9HELI</name>
<dbReference type="Proteomes" id="UP000041394">
    <property type="component" value="Unassembled WGS sequence"/>
</dbReference>
<dbReference type="EMBL" id="CDMH01000005">
    <property type="protein sequence ID" value="CRF41925.1"/>
    <property type="molecule type" value="Genomic_DNA"/>
</dbReference>